<organism evidence="3 4">
    <name type="scientific">Thalictrum thalictroides</name>
    <name type="common">Rue-anemone</name>
    <name type="synonym">Anemone thalictroides</name>
    <dbReference type="NCBI Taxonomy" id="46969"/>
    <lineage>
        <taxon>Eukaryota</taxon>
        <taxon>Viridiplantae</taxon>
        <taxon>Streptophyta</taxon>
        <taxon>Embryophyta</taxon>
        <taxon>Tracheophyta</taxon>
        <taxon>Spermatophyta</taxon>
        <taxon>Magnoliopsida</taxon>
        <taxon>Ranunculales</taxon>
        <taxon>Ranunculaceae</taxon>
        <taxon>Thalictroideae</taxon>
        <taxon>Thalictrum</taxon>
    </lineage>
</organism>
<gene>
    <name evidence="3" type="ORF">FRX31_013533</name>
</gene>
<sequence>TYRKDGKLAIAFSKDDIEKGQTYISAKSVVLKFSAERPHLNLIRNTIHKDWNIEGNFTLGLLDPKHVLLSFESEAEIKKALSRYNCQVMGIRFKNFRKKFPGKLTSYQNGKQATTTNLQKGILKLPQGNPLANSSEVYLATGRRFDQPPSMVFEMGEHNQDSVEDFDEESPGKTN</sequence>
<feature type="non-terminal residue" evidence="3">
    <location>
        <position position="1"/>
    </location>
</feature>
<dbReference type="OrthoDB" id="1002340at2759"/>
<evidence type="ECO:0000259" key="2">
    <source>
        <dbReference type="Pfam" id="PF14111"/>
    </source>
</evidence>
<protein>
    <recommendedName>
        <fullName evidence="2">DUF4283 domain-containing protein</fullName>
    </recommendedName>
</protein>
<dbReference type="EMBL" id="JABWDY010015388">
    <property type="protein sequence ID" value="KAF5196880.1"/>
    <property type="molecule type" value="Genomic_DNA"/>
</dbReference>
<reference evidence="3 4" key="1">
    <citation type="submission" date="2020-06" db="EMBL/GenBank/DDBJ databases">
        <title>Transcriptomic and genomic resources for Thalictrum thalictroides and T. hernandezii: Facilitating candidate gene discovery in an emerging model plant lineage.</title>
        <authorList>
            <person name="Arias T."/>
            <person name="Riano-Pachon D.M."/>
            <person name="Di Stilio V.S."/>
        </authorList>
    </citation>
    <scope>NUCLEOTIDE SEQUENCE [LARGE SCALE GENOMIC DNA]</scope>
    <source>
        <strain evidence="4">cv. WT478/WT964</strain>
        <tissue evidence="3">Leaves</tissue>
    </source>
</reference>
<comment type="caution">
    <text evidence="3">The sequence shown here is derived from an EMBL/GenBank/DDBJ whole genome shotgun (WGS) entry which is preliminary data.</text>
</comment>
<feature type="non-terminal residue" evidence="3">
    <location>
        <position position="175"/>
    </location>
</feature>
<dbReference type="Pfam" id="PF14111">
    <property type="entry name" value="DUF4283"/>
    <property type="match status" value="1"/>
</dbReference>
<evidence type="ECO:0000256" key="1">
    <source>
        <dbReference type="SAM" id="MobiDB-lite"/>
    </source>
</evidence>
<name>A0A7J6WJV6_THATH</name>
<dbReference type="AlphaFoldDB" id="A0A7J6WJV6"/>
<keyword evidence="4" id="KW-1185">Reference proteome</keyword>
<dbReference type="InterPro" id="IPR025558">
    <property type="entry name" value="DUF4283"/>
</dbReference>
<evidence type="ECO:0000313" key="4">
    <source>
        <dbReference type="Proteomes" id="UP000554482"/>
    </source>
</evidence>
<feature type="region of interest" description="Disordered" evidence="1">
    <location>
        <begin position="149"/>
        <end position="175"/>
    </location>
</feature>
<evidence type="ECO:0000313" key="3">
    <source>
        <dbReference type="EMBL" id="KAF5196880.1"/>
    </source>
</evidence>
<dbReference type="Proteomes" id="UP000554482">
    <property type="component" value="Unassembled WGS sequence"/>
</dbReference>
<proteinExistence type="predicted"/>
<feature type="domain" description="DUF4283" evidence="2">
    <location>
        <begin position="27"/>
        <end position="89"/>
    </location>
</feature>
<accession>A0A7J6WJV6</accession>